<accession>A0ABN9T171</accession>
<feature type="non-terminal residue" evidence="2">
    <location>
        <position position="1"/>
    </location>
</feature>
<feature type="compositionally biased region" description="Low complexity" evidence="1">
    <location>
        <begin position="91"/>
        <end position="105"/>
    </location>
</feature>
<sequence>ERGNWLLDADIFSPNAYVRKAMGEFKESQERSGQQGAAPAPAGPAEEGASRARLPPGGFEELLLSSDQEGKPESEESNVEEDEEANDEVADSAPPSSALEAAALSRGRPFADIEGAPGPGPPGSKQWATPVAQQEAPSTRDDAQAAQPIPAEAPRDDAQLIPARDDGRNASPIPQRQADLQEAAPTGPAREGASRASGSLPPSGHAEHEEGKPESEEREEEDDVAKDEVADSAPAPPSSALEAAALSRARSSADVEGALGALGPPGSKLEATSVTWQEAPRDGDQPVPAEAPRDDAQPIPARDGGRS</sequence>
<feature type="compositionally biased region" description="Low complexity" evidence="1">
    <location>
        <begin position="238"/>
        <end position="255"/>
    </location>
</feature>
<organism evidence="2 3">
    <name type="scientific">Prorocentrum cordatum</name>
    <dbReference type="NCBI Taxonomy" id="2364126"/>
    <lineage>
        <taxon>Eukaryota</taxon>
        <taxon>Sar</taxon>
        <taxon>Alveolata</taxon>
        <taxon>Dinophyceae</taxon>
        <taxon>Prorocentrales</taxon>
        <taxon>Prorocentraceae</taxon>
        <taxon>Prorocentrum</taxon>
    </lineage>
</organism>
<comment type="caution">
    <text evidence="2">The sequence shown here is derived from an EMBL/GenBank/DDBJ whole genome shotgun (WGS) entry which is preliminary data.</text>
</comment>
<dbReference type="EMBL" id="CAUYUJ010014237">
    <property type="protein sequence ID" value="CAK0838640.1"/>
    <property type="molecule type" value="Genomic_DNA"/>
</dbReference>
<evidence type="ECO:0000256" key="1">
    <source>
        <dbReference type="SAM" id="MobiDB-lite"/>
    </source>
</evidence>
<feature type="compositionally biased region" description="Low complexity" evidence="1">
    <location>
        <begin position="31"/>
        <end position="53"/>
    </location>
</feature>
<protein>
    <submittedName>
        <fullName evidence="2">Uncharacterized protein</fullName>
    </submittedName>
</protein>
<feature type="compositionally biased region" description="Acidic residues" evidence="1">
    <location>
        <begin position="75"/>
        <end position="90"/>
    </location>
</feature>
<evidence type="ECO:0000313" key="3">
    <source>
        <dbReference type="Proteomes" id="UP001189429"/>
    </source>
</evidence>
<feature type="compositionally biased region" description="Basic and acidic residues" evidence="1">
    <location>
        <begin position="205"/>
        <end position="215"/>
    </location>
</feature>
<feature type="non-terminal residue" evidence="2">
    <location>
        <position position="307"/>
    </location>
</feature>
<feature type="compositionally biased region" description="Basic and acidic residues" evidence="1">
    <location>
        <begin position="153"/>
        <end position="168"/>
    </location>
</feature>
<evidence type="ECO:0000313" key="2">
    <source>
        <dbReference type="EMBL" id="CAK0838640.1"/>
    </source>
</evidence>
<keyword evidence="3" id="KW-1185">Reference proteome</keyword>
<name>A0ABN9T171_9DINO</name>
<feature type="compositionally biased region" description="Acidic residues" evidence="1">
    <location>
        <begin position="216"/>
        <end position="225"/>
    </location>
</feature>
<dbReference type="Proteomes" id="UP001189429">
    <property type="component" value="Unassembled WGS sequence"/>
</dbReference>
<gene>
    <name evidence="2" type="ORF">PCOR1329_LOCUS34542</name>
</gene>
<proteinExistence type="predicted"/>
<feature type="region of interest" description="Disordered" evidence="1">
    <location>
        <begin position="23"/>
        <end position="307"/>
    </location>
</feature>
<reference evidence="2" key="1">
    <citation type="submission" date="2023-10" db="EMBL/GenBank/DDBJ databases">
        <authorList>
            <person name="Chen Y."/>
            <person name="Shah S."/>
            <person name="Dougan E. K."/>
            <person name="Thang M."/>
            <person name="Chan C."/>
        </authorList>
    </citation>
    <scope>NUCLEOTIDE SEQUENCE [LARGE SCALE GENOMIC DNA]</scope>
</reference>